<name>Q0BGP3_BURCM</name>
<dbReference type="PANTHER" id="PTHR43812:SF2">
    <property type="entry name" value="FLAVIN REDUCTASE LIKE DOMAIN-CONTAINING PROTEIN"/>
    <property type="match status" value="1"/>
</dbReference>
<dbReference type="Proteomes" id="UP000000662">
    <property type="component" value="Chromosome 1"/>
</dbReference>
<accession>Q0BGP3</accession>
<feature type="domain" description="Flavin reductase like" evidence="1">
    <location>
        <begin position="39"/>
        <end position="190"/>
    </location>
</feature>
<organism evidence="2 3">
    <name type="scientific">Burkholderia ambifaria (strain ATCC BAA-244 / DSM 16087 / CCUG 44356 / LMG 19182 / AMMD)</name>
    <name type="common">Burkholderia cepacia (strain AMMD)</name>
    <dbReference type="NCBI Taxonomy" id="339670"/>
    <lineage>
        <taxon>Bacteria</taxon>
        <taxon>Pseudomonadati</taxon>
        <taxon>Pseudomonadota</taxon>
        <taxon>Betaproteobacteria</taxon>
        <taxon>Burkholderiales</taxon>
        <taxon>Burkholderiaceae</taxon>
        <taxon>Burkholderia</taxon>
        <taxon>Burkholderia cepacia complex</taxon>
    </lineage>
</organism>
<dbReference type="EMBL" id="CP000440">
    <property type="protein sequence ID" value="ABI86680.1"/>
    <property type="molecule type" value="Genomic_DNA"/>
</dbReference>
<dbReference type="PANTHER" id="PTHR43812">
    <property type="entry name" value="BLR2425 PROTEIN"/>
    <property type="match status" value="1"/>
</dbReference>
<dbReference type="KEGG" id="bam:Bamb_1122"/>
<reference evidence="2" key="1">
    <citation type="submission" date="2009-01" db="EMBL/GenBank/DDBJ databases">
        <title>Complete sequence of Chromosome 1 of Burkholderia cepacia AMMD.</title>
        <authorList>
            <consortium name="US DOE Joint Genome Institute"/>
            <person name="Copeland A."/>
            <person name="Lucas S."/>
            <person name="Lapidus A."/>
            <person name="Barry K."/>
            <person name="Detter J.C."/>
            <person name="Glavina del Rio T."/>
            <person name="Hammon N."/>
            <person name="Israni S."/>
            <person name="Pitluck S."/>
            <person name="Bruce D."/>
            <person name="Chain P."/>
            <person name="Malfatti S."/>
            <person name="Shin M."/>
            <person name="Vergez L."/>
            <person name="Schmutz J."/>
            <person name="Larimer F."/>
            <person name="Land M."/>
            <person name="Hauser L."/>
            <person name="Kyrpides N."/>
            <person name="Kim E."/>
            <person name="Parke J."/>
            <person name="Coenye T."/>
            <person name="Konstantinidis K."/>
            <person name="Ramette A."/>
            <person name="Tiedje J."/>
            <person name="Richardson P."/>
        </authorList>
    </citation>
    <scope>NUCLEOTIDE SEQUENCE [LARGE SCALE GENOMIC DNA]</scope>
    <source>
        <strain evidence="2">AMMD</strain>
    </source>
</reference>
<evidence type="ECO:0000313" key="3">
    <source>
        <dbReference type="Proteomes" id="UP000000662"/>
    </source>
</evidence>
<gene>
    <name evidence="2" type="ordered locus">Bamb_1122</name>
</gene>
<dbReference type="SMART" id="SM00903">
    <property type="entry name" value="Flavin_Reduct"/>
    <property type="match status" value="1"/>
</dbReference>
<evidence type="ECO:0000313" key="2">
    <source>
        <dbReference type="EMBL" id="ABI86680.1"/>
    </source>
</evidence>
<keyword evidence="3" id="KW-1185">Reference proteome</keyword>
<dbReference type="AlphaFoldDB" id="Q0BGP3"/>
<dbReference type="Gene3D" id="2.30.110.10">
    <property type="entry name" value="Electron Transport, Fmn-binding Protein, Chain A"/>
    <property type="match status" value="1"/>
</dbReference>
<proteinExistence type="predicted"/>
<dbReference type="SUPFAM" id="SSF50475">
    <property type="entry name" value="FMN-binding split barrel"/>
    <property type="match status" value="1"/>
</dbReference>
<dbReference type="eggNOG" id="COG1853">
    <property type="taxonomic scope" value="Bacteria"/>
</dbReference>
<dbReference type="InterPro" id="IPR002563">
    <property type="entry name" value="Flavin_Rdtase-like_dom"/>
</dbReference>
<dbReference type="GO" id="GO:0010181">
    <property type="term" value="F:FMN binding"/>
    <property type="evidence" value="ECO:0007669"/>
    <property type="project" value="InterPro"/>
</dbReference>
<evidence type="ECO:0000259" key="1">
    <source>
        <dbReference type="SMART" id="SM00903"/>
    </source>
</evidence>
<dbReference type="Pfam" id="PF01613">
    <property type="entry name" value="Flavin_Reduct"/>
    <property type="match status" value="1"/>
</dbReference>
<protein>
    <recommendedName>
        <fullName evidence="1">Flavin reductase like domain-containing protein</fullName>
    </recommendedName>
</protein>
<sequence>MDFNAACLPRHHAMTDSTHHYYEPSQGHGLPHDPLNAIVGPRPIGWISSRGSDGTINLAPYSFFNAFNYRPPIIGFSSTAAKDSLRNVQETGEFVWNLATRDLADRMNQTCAAVPYGVDEFELGGLTAIPSRLVNVPRVAESGVNFECKVTDVIPLRDHHGVDTPATLVLGEVIAVHIRHDLLKDGIFDTFGAGIILRAGGPSAYVHVKPDSRFDIARPDA</sequence>
<dbReference type="InterPro" id="IPR012349">
    <property type="entry name" value="Split_barrel_FMN-bd"/>
</dbReference>
<dbReference type="GO" id="GO:0016646">
    <property type="term" value="F:oxidoreductase activity, acting on the CH-NH group of donors, NAD or NADP as acceptor"/>
    <property type="evidence" value="ECO:0007669"/>
    <property type="project" value="UniProtKB-ARBA"/>
</dbReference>